<protein>
    <recommendedName>
        <fullName evidence="3">Secreted protein</fullName>
    </recommendedName>
</protein>
<dbReference type="EMBL" id="LKAM01000015">
    <property type="protein sequence ID" value="KUM45831.1"/>
    <property type="molecule type" value="Genomic_DNA"/>
</dbReference>
<name>A0A124GMJ0_PICGL</name>
<reference evidence="2" key="1">
    <citation type="journal article" date="2015" name="Genome Biol. Evol.">
        <title>Organellar Genomes of White Spruce (Picea glauca): Assembly and Annotation.</title>
        <authorList>
            <person name="Jackman S.D."/>
            <person name="Warren R.L."/>
            <person name="Gibb E.A."/>
            <person name="Vandervalk B.P."/>
            <person name="Mohamadi H."/>
            <person name="Chu J."/>
            <person name="Raymond A."/>
            <person name="Pleasance S."/>
            <person name="Coope R."/>
            <person name="Wildung M.R."/>
            <person name="Ritland C.E."/>
            <person name="Bousquet J."/>
            <person name="Jones S.J."/>
            <person name="Bohlmann J."/>
            <person name="Birol I."/>
        </authorList>
    </citation>
    <scope>NUCLEOTIDE SEQUENCE [LARGE SCALE GENOMIC DNA]</scope>
    <source>
        <tissue evidence="2">Flushing bud</tissue>
    </source>
</reference>
<keyword evidence="1" id="KW-0732">Signal</keyword>
<geneLocation type="mitochondrion" evidence="2"/>
<organism evidence="2">
    <name type="scientific">Picea glauca</name>
    <name type="common">White spruce</name>
    <name type="synonym">Pinus glauca</name>
    <dbReference type="NCBI Taxonomy" id="3330"/>
    <lineage>
        <taxon>Eukaryota</taxon>
        <taxon>Viridiplantae</taxon>
        <taxon>Streptophyta</taxon>
        <taxon>Embryophyta</taxon>
        <taxon>Tracheophyta</taxon>
        <taxon>Spermatophyta</taxon>
        <taxon>Pinopsida</taxon>
        <taxon>Pinidae</taxon>
        <taxon>Conifers I</taxon>
        <taxon>Pinales</taxon>
        <taxon>Pinaceae</taxon>
        <taxon>Picea</taxon>
    </lineage>
</organism>
<proteinExistence type="predicted"/>
<evidence type="ECO:0000313" key="2">
    <source>
        <dbReference type="EMBL" id="KUM45831.1"/>
    </source>
</evidence>
<comment type="caution">
    <text evidence="2">The sequence shown here is derived from an EMBL/GenBank/DDBJ whole genome shotgun (WGS) entry which is preliminary data.</text>
</comment>
<dbReference type="AlphaFoldDB" id="A0A124GMJ0"/>
<sequence length="65" mass="6984">MLLALLLLSLLLVSNQRALLLPPAFVSTSSAAYALSARGYTCFASIAAYEIRLAGSRLQLTKAWI</sequence>
<accession>A0A124GMJ0</accession>
<gene>
    <name evidence="2" type="ORF">ABT39_MTgene2185</name>
</gene>
<feature type="chain" id="PRO_5007172419" description="Secreted protein" evidence="1">
    <location>
        <begin position="19"/>
        <end position="65"/>
    </location>
</feature>
<evidence type="ECO:0008006" key="3">
    <source>
        <dbReference type="Google" id="ProtNLM"/>
    </source>
</evidence>
<keyword evidence="2" id="KW-0496">Mitochondrion</keyword>
<evidence type="ECO:0000256" key="1">
    <source>
        <dbReference type="SAM" id="SignalP"/>
    </source>
</evidence>
<feature type="signal peptide" evidence="1">
    <location>
        <begin position="1"/>
        <end position="18"/>
    </location>
</feature>